<dbReference type="GO" id="GO:0042923">
    <property type="term" value="F:neuropeptide binding"/>
    <property type="evidence" value="ECO:0007669"/>
    <property type="project" value="TreeGrafter"/>
</dbReference>
<dbReference type="AlphaFoldDB" id="A0A915MA51"/>
<dbReference type="InterPro" id="IPR017452">
    <property type="entry name" value="GPCR_Rhodpsn_7TM"/>
</dbReference>
<feature type="region of interest" description="Disordered" evidence="8">
    <location>
        <begin position="468"/>
        <end position="504"/>
    </location>
</feature>
<evidence type="ECO:0000313" key="12">
    <source>
        <dbReference type="WBParaSite" id="scaffold35026_cov310.g22148"/>
    </source>
</evidence>
<sequence>MSDYALVRTRSALALSSCAPIGLTRTYSVPDLLILTTTILGPTPIEAIIHTLIVVTTTLMAIMDTIHTATIAATEATCKQITVCPTTREGGTIPTMIHIWAVIAIGAGFSTVSIIEGPLKVFPVWHSYTPVSYYYPYYSWRYWYPYRYRDYWQSDYYWYDRYSYYSTYTPLYYRSLFPYRRYYYSDYISNPYYWYYPYNYWSRYKSYLYDYDWPYYYRRNDHLLHLSPQIPGAVVSCTGKKVLTDLLLTKVLFIIAYPSIFVVGTVGNLLVVWVVVNCKVCIAVIVLIWCVSILLALPYAVHMRIAQVQWPCHFSLCVEDWVDLEDLRSVYGFVLPFAIIGRSYRLIWRFIESRRAQLLRPISEAQMNRKQRLLRMLVRMVLVFGCCWLPFNILNLLRDLRMDAWLKPYFSFLFLLSHLLSMVVPAANPLLYAWMNSAFRESFLRALPLGGRLRKKLEMMEIGTVGTGQICGGTTSSEGRGGREEFQTDNSQQQQLISNRNSREFRTPQRISSTISLRYSPSNLSNSHN</sequence>
<dbReference type="GO" id="GO:0008188">
    <property type="term" value="F:neuropeptide receptor activity"/>
    <property type="evidence" value="ECO:0007669"/>
    <property type="project" value="TreeGrafter"/>
</dbReference>
<feature type="transmembrane region" description="Helical" evidence="9">
    <location>
        <begin position="330"/>
        <end position="348"/>
    </location>
</feature>
<evidence type="ECO:0000256" key="4">
    <source>
        <dbReference type="ARBA" id="ARBA00023040"/>
    </source>
</evidence>
<dbReference type="Pfam" id="PF00001">
    <property type="entry name" value="7tm_1"/>
    <property type="match status" value="1"/>
</dbReference>
<dbReference type="GO" id="GO:0043005">
    <property type="term" value="C:neuron projection"/>
    <property type="evidence" value="ECO:0007669"/>
    <property type="project" value="TreeGrafter"/>
</dbReference>
<feature type="transmembrane region" description="Helical" evidence="9">
    <location>
        <begin position="280"/>
        <end position="301"/>
    </location>
</feature>
<keyword evidence="6" id="KW-0675">Receptor</keyword>
<evidence type="ECO:0000256" key="3">
    <source>
        <dbReference type="ARBA" id="ARBA00022989"/>
    </source>
</evidence>
<evidence type="ECO:0000256" key="1">
    <source>
        <dbReference type="ARBA" id="ARBA00004141"/>
    </source>
</evidence>
<dbReference type="Gene3D" id="1.20.1070.10">
    <property type="entry name" value="Rhodopsin 7-helix transmembrane proteins"/>
    <property type="match status" value="1"/>
</dbReference>
<dbReference type="SUPFAM" id="SSF81321">
    <property type="entry name" value="Family A G protein-coupled receptor-like"/>
    <property type="match status" value="1"/>
</dbReference>
<evidence type="ECO:0000256" key="8">
    <source>
        <dbReference type="SAM" id="MobiDB-lite"/>
    </source>
</evidence>
<feature type="compositionally biased region" description="Polar residues" evidence="8">
    <location>
        <begin position="488"/>
        <end position="500"/>
    </location>
</feature>
<evidence type="ECO:0000256" key="5">
    <source>
        <dbReference type="ARBA" id="ARBA00023136"/>
    </source>
</evidence>
<keyword evidence="2 9" id="KW-0812">Transmembrane</keyword>
<feature type="transmembrane region" description="Helical" evidence="9">
    <location>
        <begin position="409"/>
        <end position="435"/>
    </location>
</feature>
<keyword evidence="11" id="KW-1185">Reference proteome</keyword>
<accession>A0A915MA51</accession>
<dbReference type="InterPro" id="IPR000276">
    <property type="entry name" value="GPCR_Rhodpsn"/>
</dbReference>
<name>A0A915MA51_MELJA</name>
<evidence type="ECO:0000259" key="10">
    <source>
        <dbReference type="PROSITE" id="PS50262"/>
    </source>
</evidence>
<feature type="transmembrane region" description="Helical" evidence="9">
    <location>
        <begin position="97"/>
        <end position="115"/>
    </location>
</feature>
<dbReference type="GO" id="GO:0005886">
    <property type="term" value="C:plasma membrane"/>
    <property type="evidence" value="ECO:0007669"/>
    <property type="project" value="TreeGrafter"/>
</dbReference>
<evidence type="ECO:0000256" key="9">
    <source>
        <dbReference type="SAM" id="Phobius"/>
    </source>
</evidence>
<keyword evidence="3 9" id="KW-1133">Transmembrane helix</keyword>
<comment type="subcellular location">
    <subcellularLocation>
        <location evidence="1">Membrane</location>
        <topology evidence="1">Multi-pass membrane protein</topology>
    </subcellularLocation>
</comment>
<dbReference type="PANTHER" id="PTHR24235:SF29">
    <property type="entry name" value="GH23382P"/>
    <property type="match status" value="1"/>
</dbReference>
<dbReference type="WBParaSite" id="scaffold35026_cov310.g22148">
    <property type="protein sequence ID" value="scaffold35026_cov310.g22148"/>
    <property type="gene ID" value="scaffold35026_cov310.g22148"/>
</dbReference>
<keyword evidence="7" id="KW-0807">Transducer</keyword>
<dbReference type="Proteomes" id="UP000887561">
    <property type="component" value="Unplaced"/>
</dbReference>
<evidence type="ECO:0000256" key="2">
    <source>
        <dbReference type="ARBA" id="ARBA00022692"/>
    </source>
</evidence>
<evidence type="ECO:0000313" key="11">
    <source>
        <dbReference type="Proteomes" id="UP000887561"/>
    </source>
</evidence>
<dbReference type="PANTHER" id="PTHR24235">
    <property type="entry name" value="NEUROPEPTIDE Y RECEPTOR"/>
    <property type="match status" value="1"/>
</dbReference>
<keyword evidence="5 9" id="KW-0472">Membrane</keyword>
<proteinExistence type="predicted"/>
<dbReference type="PRINTS" id="PR00237">
    <property type="entry name" value="GPCRRHODOPSN"/>
</dbReference>
<evidence type="ECO:0000256" key="7">
    <source>
        <dbReference type="ARBA" id="ARBA00023224"/>
    </source>
</evidence>
<dbReference type="PROSITE" id="PS50262">
    <property type="entry name" value="G_PROTEIN_RECEP_F1_2"/>
    <property type="match status" value="1"/>
</dbReference>
<protein>
    <submittedName>
        <fullName evidence="12">G-protein coupled receptors family 1 profile domain-containing protein</fullName>
    </submittedName>
</protein>
<reference evidence="12" key="1">
    <citation type="submission" date="2022-11" db="UniProtKB">
        <authorList>
            <consortium name="WormBaseParasite"/>
        </authorList>
    </citation>
    <scope>IDENTIFICATION</scope>
</reference>
<feature type="transmembrane region" description="Helical" evidence="9">
    <location>
        <begin position="251"/>
        <end position="273"/>
    </location>
</feature>
<keyword evidence="4" id="KW-0297">G-protein coupled receptor</keyword>
<organism evidence="11 12">
    <name type="scientific">Meloidogyne javanica</name>
    <name type="common">Root-knot nematode worm</name>
    <dbReference type="NCBI Taxonomy" id="6303"/>
    <lineage>
        <taxon>Eukaryota</taxon>
        <taxon>Metazoa</taxon>
        <taxon>Ecdysozoa</taxon>
        <taxon>Nematoda</taxon>
        <taxon>Chromadorea</taxon>
        <taxon>Rhabditida</taxon>
        <taxon>Tylenchina</taxon>
        <taxon>Tylenchomorpha</taxon>
        <taxon>Tylenchoidea</taxon>
        <taxon>Meloidogynidae</taxon>
        <taxon>Meloidogyninae</taxon>
        <taxon>Meloidogyne</taxon>
        <taxon>Meloidogyne incognita group</taxon>
    </lineage>
</organism>
<feature type="transmembrane region" description="Helical" evidence="9">
    <location>
        <begin position="376"/>
        <end position="397"/>
    </location>
</feature>
<evidence type="ECO:0000256" key="6">
    <source>
        <dbReference type="ARBA" id="ARBA00023170"/>
    </source>
</evidence>
<feature type="domain" description="G-protein coupled receptors family 1 profile" evidence="10">
    <location>
        <begin position="242"/>
        <end position="432"/>
    </location>
</feature>